<evidence type="ECO:0000256" key="3">
    <source>
        <dbReference type="ARBA" id="ARBA00022898"/>
    </source>
</evidence>
<evidence type="ECO:0000313" key="7">
    <source>
        <dbReference type="Proteomes" id="UP001519293"/>
    </source>
</evidence>
<dbReference type="CDD" id="cd00449">
    <property type="entry name" value="PLPDE_IV"/>
    <property type="match status" value="1"/>
</dbReference>
<dbReference type="InterPro" id="IPR001544">
    <property type="entry name" value="Aminotrans_IV"/>
</dbReference>
<keyword evidence="3 5" id="KW-0663">Pyridoxal phosphate</keyword>
<reference evidence="6 7" key="1">
    <citation type="submission" date="2021-03" db="EMBL/GenBank/DDBJ databases">
        <title>Genomic Encyclopedia of Type Strains, Phase IV (KMG-IV): sequencing the most valuable type-strain genomes for metagenomic binning, comparative biology and taxonomic classification.</title>
        <authorList>
            <person name="Goeker M."/>
        </authorList>
    </citation>
    <scope>NUCLEOTIDE SEQUENCE [LARGE SCALE GENOMIC DNA]</scope>
    <source>
        <strain evidence="6 7">DSM 26675</strain>
    </source>
</reference>
<protein>
    <submittedName>
        <fullName evidence="6">4-amino-4-deoxychorismate lyase</fullName>
        <ecNumber evidence="6">4.1.3.38</ecNumber>
    </submittedName>
</protein>
<dbReference type="EMBL" id="JAGIKZ010000023">
    <property type="protein sequence ID" value="MBP2242609.1"/>
    <property type="molecule type" value="Genomic_DNA"/>
</dbReference>
<evidence type="ECO:0000256" key="1">
    <source>
        <dbReference type="ARBA" id="ARBA00001933"/>
    </source>
</evidence>
<dbReference type="PANTHER" id="PTHR42743">
    <property type="entry name" value="AMINO-ACID AMINOTRANSFERASE"/>
    <property type="match status" value="1"/>
</dbReference>
<keyword evidence="7" id="KW-1185">Reference proteome</keyword>
<organism evidence="6 7">
    <name type="scientific">Cytobacillus eiseniae</name>
    <dbReference type="NCBI Taxonomy" id="762947"/>
    <lineage>
        <taxon>Bacteria</taxon>
        <taxon>Bacillati</taxon>
        <taxon>Bacillota</taxon>
        <taxon>Bacilli</taxon>
        <taxon>Bacillales</taxon>
        <taxon>Bacillaceae</taxon>
        <taxon>Cytobacillus</taxon>
    </lineage>
</organism>
<dbReference type="InterPro" id="IPR043131">
    <property type="entry name" value="BCAT-like_N"/>
</dbReference>
<dbReference type="Gene3D" id="3.30.470.10">
    <property type="match status" value="1"/>
</dbReference>
<keyword evidence="6" id="KW-0456">Lyase</keyword>
<dbReference type="InterPro" id="IPR036038">
    <property type="entry name" value="Aminotransferase-like"/>
</dbReference>
<dbReference type="RefSeq" id="WP_066399048.1">
    <property type="nucleotide sequence ID" value="NZ_JAGIKZ010000023.1"/>
</dbReference>
<dbReference type="InterPro" id="IPR050571">
    <property type="entry name" value="Class-IV_PLP-Dep_Aminotrnsfr"/>
</dbReference>
<comment type="caution">
    <text evidence="6">The sequence shown here is derived from an EMBL/GenBank/DDBJ whole genome shotgun (WGS) entry which is preliminary data.</text>
</comment>
<dbReference type="SUPFAM" id="SSF56752">
    <property type="entry name" value="D-aminoacid aminotransferase-like PLP-dependent enzymes"/>
    <property type="match status" value="1"/>
</dbReference>
<dbReference type="InterPro" id="IPR018300">
    <property type="entry name" value="Aminotrans_IV_CS"/>
</dbReference>
<dbReference type="GO" id="GO:0008696">
    <property type="term" value="F:4-amino-4-deoxychorismate lyase activity"/>
    <property type="evidence" value="ECO:0007669"/>
    <property type="project" value="UniProtKB-EC"/>
</dbReference>
<dbReference type="Gene3D" id="3.20.10.10">
    <property type="entry name" value="D-amino Acid Aminotransferase, subunit A, domain 2"/>
    <property type="match status" value="1"/>
</dbReference>
<dbReference type="InterPro" id="IPR043132">
    <property type="entry name" value="BCAT-like_C"/>
</dbReference>
<comment type="similarity">
    <text evidence="2 4">Belongs to the class-IV pyridoxal-phosphate-dependent aminotransferase family.</text>
</comment>
<name>A0ABS4RJY6_9BACI</name>
<dbReference type="NCBIfam" id="NF005800">
    <property type="entry name" value="PRK07650.1"/>
    <property type="match status" value="1"/>
</dbReference>
<gene>
    <name evidence="6" type="ORF">J2Z40_003185</name>
</gene>
<dbReference type="Proteomes" id="UP001519293">
    <property type="component" value="Unassembled WGS sequence"/>
</dbReference>
<evidence type="ECO:0000256" key="2">
    <source>
        <dbReference type="ARBA" id="ARBA00009320"/>
    </source>
</evidence>
<evidence type="ECO:0000256" key="4">
    <source>
        <dbReference type="RuleBase" id="RU004106"/>
    </source>
</evidence>
<comment type="cofactor">
    <cofactor evidence="1 5">
        <name>pyridoxal 5'-phosphate</name>
        <dbReference type="ChEBI" id="CHEBI:597326"/>
    </cofactor>
</comment>
<dbReference type="PROSITE" id="PS00770">
    <property type="entry name" value="AA_TRANSFER_CLASS_4"/>
    <property type="match status" value="1"/>
</dbReference>
<proteinExistence type="inferred from homology"/>
<evidence type="ECO:0000313" key="6">
    <source>
        <dbReference type="EMBL" id="MBP2242609.1"/>
    </source>
</evidence>
<accession>A0ABS4RJY6</accession>
<dbReference type="Pfam" id="PF01063">
    <property type="entry name" value="Aminotran_4"/>
    <property type="match status" value="1"/>
</dbReference>
<dbReference type="PANTHER" id="PTHR42743:SF11">
    <property type="entry name" value="AMINODEOXYCHORISMATE LYASE"/>
    <property type="match status" value="1"/>
</dbReference>
<sequence>MFVYINGKVISEEEATISPFDHGYLYGLGLFETFRVYNGHPFLLDDHLERLNTSLEVLNIKLRYEREEMRKILHLLLEKNQLQDAYIRLNVSAGVGEIGLQINPYCKPNVIIFAKQLPKMDPIQEKQAVVLNLKRNTPEGMERLKSHHYLNNILAKRELGDRTDCEGIFLTKEGYVAEGIVSNLFWINQDILYTPSIDTGILNGITRKLVMKLASRRGMTIEEGCFTVDDVKKADEVFITNSIQEMVPISIFDGKEMPGAAGKLVNKLQLDYRERCQSLWSRNEL</sequence>
<evidence type="ECO:0000256" key="5">
    <source>
        <dbReference type="RuleBase" id="RU004516"/>
    </source>
</evidence>
<dbReference type="EC" id="4.1.3.38" evidence="6"/>